<evidence type="ECO:0000313" key="5">
    <source>
        <dbReference type="EMBL" id="RHN64857.1"/>
    </source>
</evidence>
<dbReference type="EMBL" id="PSQE01000004">
    <property type="protein sequence ID" value="RHN64857.1"/>
    <property type="molecule type" value="Genomic_DNA"/>
</dbReference>
<dbReference type="Gene3D" id="3.90.226.10">
    <property type="entry name" value="2-enoyl-CoA Hydratase, Chain A, domain 1"/>
    <property type="match status" value="1"/>
</dbReference>
<dbReference type="PANTHER" id="PTHR33209:SF1">
    <property type="entry name" value="PEPTIDASE S49 DOMAIN-CONTAINING PROTEIN"/>
    <property type="match status" value="1"/>
</dbReference>
<evidence type="ECO:0000256" key="1">
    <source>
        <dbReference type="ARBA" id="ARBA00008683"/>
    </source>
</evidence>
<name>A0A396IPN3_MEDTR</name>
<dbReference type="PANTHER" id="PTHR33209">
    <property type="entry name" value="PROTEASE 4"/>
    <property type="match status" value="1"/>
</dbReference>
<keyword evidence="3" id="KW-0378">Hydrolase</keyword>
<accession>A0A396IPN3</accession>
<keyword evidence="4" id="KW-0720">Serine protease</keyword>
<comment type="caution">
    <text evidence="5">The sequence shown here is derived from an EMBL/GenBank/DDBJ whole genome shotgun (WGS) entry which is preliminary data.</text>
</comment>
<protein>
    <submittedName>
        <fullName evidence="5">Putative peptidase S49, ClpP/crotonase-like domain-containing protein</fullName>
    </submittedName>
</protein>
<dbReference type="GO" id="GO:0006508">
    <property type="term" value="P:proteolysis"/>
    <property type="evidence" value="ECO:0007669"/>
    <property type="project" value="UniProtKB-KW"/>
</dbReference>
<gene>
    <name evidence="5" type="ORF">MtrunA17_Chr4g0073621</name>
</gene>
<dbReference type="Gramene" id="rna27723">
    <property type="protein sequence ID" value="RHN64857.1"/>
    <property type="gene ID" value="gene27723"/>
</dbReference>
<evidence type="ECO:0000256" key="4">
    <source>
        <dbReference type="ARBA" id="ARBA00022825"/>
    </source>
</evidence>
<dbReference type="AlphaFoldDB" id="A0A396IPN3"/>
<organism evidence="5 6">
    <name type="scientific">Medicago truncatula</name>
    <name type="common">Barrel medic</name>
    <name type="synonym">Medicago tribuloides</name>
    <dbReference type="NCBI Taxonomy" id="3880"/>
    <lineage>
        <taxon>Eukaryota</taxon>
        <taxon>Viridiplantae</taxon>
        <taxon>Streptophyta</taxon>
        <taxon>Embryophyta</taxon>
        <taxon>Tracheophyta</taxon>
        <taxon>Spermatophyta</taxon>
        <taxon>Magnoliopsida</taxon>
        <taxon>eudicotyledons</taxon>
        <taxon>Gunneridae</taxon>
        <taxon>Pentapetalae</taxon>
        <taxon>rosids</taxon>
        <taxon>fabids</taxon>
        <taxon>Fabales</taxon>
        <taxon>Fabaceae</taxon>
        <taxon>Papilionoideae</taxon>
        <taxon>50 kb inversion clade</taxon>
        <taxon>NPAAA clade</taxon>
        <taxon>Hologalegina</taxon>
        <taxon>IRL clade</taxon>
        <taxon>Trifolieae</taxon>
        <taxon>Medicago</taxon>
    </lineage>
</organism>
<evidence type="ECO:0000256" key="3">
    <source>
        <dbReference type="ARBA" id="ARBA00022801"/>
    </source>
</evidence>
<keyword evidence="2" id="KW-0645">Protease</keyword>
<evidence type="ECO:0000256" key="2">
    <source>
        <dbReference type="ARBA" id="ARBA00022670"/>
    </source>
</evidence>
<proteinExistence type="inferred from homology"/>
<dbReference type="GO" id="GO:0008236">
    <property type="term" value="F:serine-type peptidase activity"/>
    <property type="evidence" value="ECO:0007669"/>
    <property type="project" value="UniProtKB-KW"/>
</dbReference>
<sequence>MTIDKMEEVPQGRGKVWTGKDATSLGLVDAIGGMSRAIAIAKLKANIPQNSEVTLVELSIPCPTLPWEEEEFNLFSK</sequence>
<evidence type="ECO:0000313" key="6">
    <source>
        <dbReference type="Proteomes" id="UP000265566"/>
    </source>
</evidence>
<comment type="similarity">
    <text evidence="1">Belongs to the peptidase S49 family.</text>
</comment>
<reference evidence="6" key="1">
    <citation type="journal article" date="2018" name="Nat. Plants">
        <title>Whole-genome landscape of Medicago truncatula symbiotic genes.</title>
        <authorList>
            <person name="Pecrix Y."/>
            <person name="Staton S.E."/>
            <person name="Sallet E."/>
            <person name="Lelandais-Briere C."/>
            <person name="Moreau S."/>
            <person name="Carrere S."/>
            <person name="Blein T."/>
            <person name="Jardinaud M.F."/>
            <person name="Latrasse D."/>
            <person name="Zouine M."/>
            <person name="Zahm M."/>
            <person name="Kreplak J."/>
            <person name="Mayjonade B."/>
            <person name="Satge C."/>
            <person name="Perez M."/>
            <person name="Cauet S."/>
            <person name="Marande W."/>
            <person name="Chantry-Darmon C."/>
            <person name="Lopez-Roques C."/>
            <person name="Bouchez O."/>
            <person name="Berard A."/>
            <person name="Debelle F."/>
            <person name="Munos S."/>
            <person name="Bendahmane A."/>
            <person name="Berges H."/>
            <person name="Niebel A."/>
            <person name="Buitink J."/>
            <person name="Frugier F."/>
            <person name="Benhamed M."/>
            <person name="Crespi M."/>
            <person name="Gouzy J."/>
            <person name="Gamas P."/>
        </authorList>
    </citation>
    <scope>NUCLEOTIDE SEQUENCE [LARGE SCALE GENOMIC DNA]</scope>
    <source>
        <strain evidence="6">cv. Jemalong A17</strain>
    </source>
</reference>
<dbReference type="Proteomes" id="UP000265566">
    <property type="component" value="Chromosome 4"/>
</dbReference>